<dbReference type="InterPro" id="IPR003593">
    <property type="entry name" value="AAA+_ATPase"/>
</dbReference>
<evidence type="ECO:0000313" key="7">
    <source>
        <dbReference type="Proteomes" id="UP000249754"/>
    </source>
</evidence>
<evidence type="ECO:0000256" key="2">
    <source>
        <dbReference type="ARBA" id="ARBA00022741"/>
    </source>
</evidence>
<feature type="domain" description="AAA+ ATPase" evidence="5">
    <location>
        <begin position="96"/>
        <end position="228"/>
    </location>
</feature>
<evidence type="ECO:0000259" key="5">
    <source>
        <dbReference type="SMART" id="SM00382"/>
    </source>
</evidence>
<gene>
    <name evidence="6" type="ORF">LY11_05289</name>
</gene>
<dbReference type="OrthoDB" id="8064373at2"/>
<protein>
    <submittedName>
        <fullName evidence="6">DNA replication protein DnaC</fullName>
    </submittedName>
</protein>
<reference evidence="6 7" key="1">
    <citation type="submission" date="2018-06" db="EMBL/GenBank/DDBJ databases">
        <title>Genomic Encyclopedia of Archaeal and Bacterial Type Strains, Phase II (KMG-II): from individual species to whole genera.</title>
        <authorList>
            <person name="Goeker M."/>
        </authorList>
    </citation>
    <scope>NUCLEOTIDE SEQUENCE [LARGE SCALE GENOMIC DNA]</scope>
    <source>
        <strain evidence="6 7">DSM 14825</strain>
    </source>
</reference>
<accession>A0A327RW88</accession>
<organism evidence="6 7">
    <name type="scientific">Pedobacter cryoconitis</name>
    <dbReference type="NCBI Taxonomy" id="188932"/>
    <lineage>
        <taxon>Bacteria</taxon>
        <taxon>Pseudomonadati</taxon>
        <taxon>Bacteroidota</taxon>
        <taxon>Sphingobacteriia</taxon>
        <taxon>Sphingobacteriales</taxon>
        <taxon>Sphingobacteriaceae</taxon>
        <taxon>Pedobacter</taxon>
    </lineage>
</organism>
<dbReference type="InterPro" id="IPR028350">
    <property type="entry name" value="DNAC/IstB-like"/>
</dbReference>
<dbReference type="Pfam" id="PF01695">
    <property type="entry name" value="IstB_IS21"/>
    <property type="match status" value="1"/>
</dbReference>
<evidence type="ECO:0000256" key="1">
    <source>
        <dbReference type="ARBA" id="ARBA00008059"/>
    </source>
</evidence>
<dbReference type="InterPro" id="IPR027417">
    <property type="entry name" value="P-loop_NTPase"/>
</dbReference>
<dbReference type="GO" id="GO:0006260">
    <property type="term" value="P:DNA replication"/>
    <property type="evidence" value="ECO:0007669"/>
    <property type="project" value="TreeGrafter"/>
</dbReference>
<feature type="compositionally biased region" description="Acidic residues" evidence="4">
    <location>
        <begin position="266"/>
        <end position="278"/>
    </location>
</feature>
<dbReference type="InterPro" id="IPR047661">
    <property type="entry name" value="IstB"/>
</dbReference>
<proteinExistence type="inferred from homology"/>
<name>A0A327RW88_9SPHI</name>
<comment type="caution">
    <text evidence="6">The sequence shown here is derived from an EMBL/GenBank/DDBJ whole genome shotgun (WGS) entry which is preliminary data.</text>
</comment>
<dbReference type="GO" id="GO:0005524">
    <property type="term" value="F:ATP binding"/>
    <property type="evidence" value="ECO:0007669"/>
    <property type="project" value="UniProtKB-KW"/>
</dbReference>
<dbReference type="NCBIfam" id="NF038214">
    <property type="entry name" value="IS21_help_AAA"/>
    <property type="match status" value="1"/>
</dbReference>
<dbReference type="PANTHER" id="PTHR30050">
    <property type="entry name" value="CHROMOSOMAL REPLICATION INITIATOR PROTEIN DNAA"/>
    <property type="match status" value="1"/>
</dbReference>
<evidence type="ECO:0000256" key="3">
    <source>
        <dbReference type="ARBA" id="ARBA00022840"/>
    </source>
</evidence>
<dbReference type="Gene3D" id="3.40.50.300">
    <property type="entry name" value="P-loop containing nucleotide triphosphate hydrolases"/>
    <property type="match status" value="1"/>
</dbReference>
<dbReference type="CDD" id="cd00009">
    <property type="entry name" value="AAA"/>
    <property type="match status" value="1"/>
</dbReference>
<keyword evidence="2" id="KW-0547">Nucleotide-binding</keyword>
<dbReference type="PANTHER" id="PTHR30050:SF4">
    <property type="entry name" value="ATP-BINDING PROTEIN RV3427C IN INSERTION SEQUENCE-RELATED"/>
    <property type="match status" value="1"/>
</dbReference>
<comment type="similarity">
    <text evidence="1">Belongs to the IS21/IS1162 putative ATP-binding protein family.</text>
</comment>
<dbReference type="Proteomes" id="UP000249754">
    <property type="component" value="Unassembled WGS sequence"/>
</dbReference>
<dbReference type="SMART" id="SM00382">
    <property type="entry name" value="AAA"/>
    <property type="match status" value="1"/>
</dbReference>
<keyword evidence="3" id="KW-0067">ATP-binding</keyword>
<feature type="region of interest" description="Disordered" evidence="4">
    <location>
        <begin position="249"/>
        <end position="278"/>
    </location>
</feature>
<sequence>MEALKTQLRTLKLSSMVDGLEMRNKHALENQISYLEFLELLVEDEFVRRQSNSYQNRLRDSKLHSQKILDTYDFSFQPELDKRMVYELASCRFIEQKSNIIFMGKPGVGKTHLAHAIGLEAIKKGKKVLFVHTNELMEKLYASRADGSYHYTMQKYLKPDLLILGELGFKKMPQYGMDDFFEIIRHRYETGSLIITTNRNFEDWGALFGDKVIASAIIDRIVHHAVIVKVTGTSYRVKNFAEVQDLYKKEESQHTKRGRPKKNEEQNTEQEEENFENE</sequence>
<evidence type="ECO:0000313" key="6">
    <source>
        <dbReference type="EMBL" id="RAJ19753.1"/>
    </source>
</evidence>
<dbReference type="RefSeq" id="WP_111636541.1">
    <property type="nucleotide sequence ID" value="NZ_QLLR01000063.1"/>
</dbReference>
<dbReference type="SUPFAM" id="SSF52540">
    <property type="entry name" value="P-loop containing nucleoside triphosphate hydrolases"/>
    <property type="match status" value="1"/>
</dbReference>
<dbReference type="EMBL" id="QLLR01000063">
    <property type="protein sequence ID" value="RAJ19753.1"/>
    <property type="molecule type" value="Genomic_DNA"/>
</dbReference>
<dbReference type="InterPro" id="IPR002611">
    <property type="entry name" value="IstB_ATP-bd"/>
</dbReference>
<dbReference type="AlphaFoldDB" id="A0A327RW88"/>
<evidence type="ECO:0000256" key="4">
    <source>
        <dbReference type="SAM" id="MobiDB-lite"/>
    </source>
</evidence>
<dbReference type="PIRSF" id="PIRSF003073">
    <property type="entry name" value="DNAC_TnpB_IstB"/>
    <property type="match status" value="1"/>
</dbReference>